<dbReference type="PANTHER" id="PTHR33434">
    <property type="entry name" value="DEGV DOMAIN-CONTAINING PROTEIN DR_1986-RELATED"/>
    <property type="match status" value="1"/>
</dbReference>
<dbReference type="SUPFAM" id="SSF101473">
    <property type="entry name" value="DhaL-like"/>
    <property type="match status" value="1"/>
</dbReference>
<dbReference type="Pfam" id="PF02734">
    <property type="entry name" value="Dak2"/>
    <property type="match status" value="1"/>
</dbReference>
<accession>A0ABS4QEA0</accession>
<proteinExistence type="predicted"/>
<dbReference type="RefSeq" id="WP_372446864.1">
    <property type="nucleotide sequence ID" value="NZ_JAGGMR010000001.1"/>
</dbReference>
<reference evidence="2 3" key="1">
    <citation type="submission" date="2021-03" db="EMBL/GenBank/DDBJ databases">
        <title>Sequencing the genomes of 1000 actinobacteria strains.</title>
        <authorList>
            <person name="Klenk H.-P."/>
        </authorList>
    </citation>
    <scope>NUCLEOTIDE SEQUENCE [LARGE SCALE GENOMIC DNA]</scope>
    <source>
        <strain evidence="2 3">DSM 45516</strain>
    </source>
</reference>
<organism evidence="2 3">
    <name type="scientific">Nocardia goodfellowii</name>
    <dbReference type="NCBI Taxonomy" id="882446"/>
    <lineage>
        <taxon>Bacteria</taxon>
        <taxon>Bacillati</taxon>
        <taxon>Actinomycetota</taxon>
        <taxon>Actinomycetes</taxon>
        <taxon>Mycobacteriales</taxon>
        <taxon>Nocardiaceae</taxon>
        <taxon>Nocardia</taxon>
    </lineage>
</organism>
<dbReference type="InterPro" id="IPR048394">
    <property type="entry name" value="FakA-like_M"/>
</dbReference>
<dbReference type="InterPro" id="IPR033470">
    <property type="entry name" value="FakA-like_C"/>
</dbReference>
<dbReference type="PANTHER" id="PTHR33434:SF4">
    <property type="entry name" value="PHOSPHATASE PROTEIN"/>
    <property type="match status" value="1"/>
</dbReference>
<dbReference type="SMART" id="SM01120">
    <property type="entry name" value="Dak2"/>
    <property type="match status" value="1"/>
</dbReference>
<dbReference type="PROSITE" id="PS51480">
    <property type="entry name" value="DHAL"/>
    <property type="match status" value="1"/>
</dbReference>
<comment type="caution">
    <text evidence="2">The sequence shown here is derived from an EMBL/GenBank/DDBJ whole genome shotgun (WGS) entry which is preliminary data.</text>
</comment>
<keyword evidence="3" id="KW-1185">Reference proteome</keyword>
<sequence>MPVPGAREVIDGAVLLRWGRICVEGLELRRAEINALNVFPIADSDTGTNLLATMRAAQGTAETAAQGVTEIAAAEVAAAMARGATSGARGNSGIILTQVLRGIAEAVREGPLTADTLRLALRRGAVLVRESLSVPVEGTMLTVLDYAAGCAAECPDSTLAGVAVAAADGAAKALNDTPAQLGVLRAAGVVDAGARGLLVLLDGLVTVATGEAPARPEYLPGAHDSAAGLAGAPTTAPESAADDPHFEVMYLLTDTDEARIARLRDRLSELGDSVVVVGDGAGVWSSHVHCVDAGAAVEAGLAAGTVSRIRIESFAVTAPVQAGAGDCAAAPTETSGPNARGILAVATGAGAAALFEAAGAVVLEDEPVTAQALLAAIRAMPNREVMVLPNGALPAHELVAVGVAARDAHRDVLLLPSGSMVQGLAAAAVHDRGRIAVDDAFAMSEAAAATRWGSLRAARERALTMVGTCEAGDGLGLVGHDVVVIDHDVRAAGRTLLDRMLGLGGELVTLLLGADAPDGLADDLAEHIGQGFPGVEVMVYSGGQHGDLVQIGVE</sequence>
<evidence type="ECO:0000259" key="1">
    <source>
        <dbReference type="PROSITE" id="PS51480"/>
    </source>
</evidence>
<dbReference type="SMART" id="SM01121">
    <property type="entry name" value="Dak1_2"/>
    <property type="match status" value="1"/>
</dbReference>
<protein>
    <submittedName>
        <fullName evidence="2">DAK2 domain fusion protein YloV</fullName>
    </submittedName>
</protein>
<dbReference type="NCBIfam" id="TIGR03599">
    <property type="entry name" value="YloV"/>
    <property type="match status" value="1"/>
</dbReference>
<name>A0ABS4QEA0_9NOCA</name>
<dbReference type="Proteomes" id="UP001519325">
    <property type="component" value="Unassembled WGS sequence"/>
</dbReference>
<dbReference type="EMBL" id="JAGGMR010000001">
    <property type="protein sequence ID" value="MBP2190009.1"/>
    <property type="molecule type" value="Genomic_DNA"/>
</dbReference>
<dbReference type="InterPro" id="IPR004007">
    <property type="entry name" value="DhaL_dom"/>
</dbReference>
<dbReference type="InterPro" id="IPR019986">
    <property type="entry name" value="YloV-like"/>
</dbReference>
<dbReference type="Gene3D" id="1.25.40.340">
    <property type="match status" value="1"/>
</dbReference>
<dbReference type="Pfam" id="PF21645">
    <property type="entry name" value="FakA-like_M"/>
    <property type="match status" value="1"/>
</dbReference>
<gene>
    <name evidence="2" type="ORF">BJ987_002910</name>
</gene>
<dbReference type="InterPro" id="IPR050270">
    <property type="entry name" value="DegV_domain_contain"/>
</dbReference>
<dbReference type="InterPro" id="IPR036117">
    <property type="entry name" value="DhaL_dom_sf"/>
</dbReference>
<feature type="domain" description="DhaL" evidence="1">
    <location>
        <begin position="13"/>
        <end position="206"/>
    </location>
</feature>
<dbReference type="Pfam" id="PF13684">
    <property type="entry name" value="FakA-like_C"/>
    <property type="match status" value="1"/>
</dbReference>
<evidence type="ECO:0000313" key="2">
    <source>
        <dbReference type="EMBL" id="MBP2190009.1"/>
    </source>
</evidence>
<evidence type="ECO:0000313" key="3">
    <source>
        <dbReference type="Proteomes" id="UP001519325"/>
    </source>
</evidence>